<dbReference type="RefSeq" id="WP_069599544.1">
    <property type="nucleotide sequence ID" value="NZ_CP017150.1"/>
</dbReference>
<organism evidence="2 4">
    <name type="scientific">Brevibacterium aurantiacum</name>
    <dbReference type="NCBI Taxonomy" id="273384"/>
    <lineage>
        <taxon>Bacteria</taxon>
        <taxon>Bacillati</taxon>
        <taxon>Actinomycetota</taxon>
        <taxon>Actinomycetes</taxon>
        <taxon>Micrococcales</taxon>
        <taxon>Brevibacteriaceae</taxon>
        <taxon>Brevibacterium</taxon>
    </lineage>
</organism>
<evidence type="ECO:0000313" key="4">
    <source>
        <dbReference type="Proteomes" id="UP000094793"/>
    </source>
</evidence>
<accession>A0A2H1JYC7</accession>
<accession>A0A1D7W0B4</accession>
<dbReference type="EMBL" id="CP017150">
    <property type="protein sequence ID" value="AOP52466.1"/>
    <property type="molecule type" value="Genomic_DNA"/>
</dbReference>
<evidence type="ECO:0000313" key="5">
    <source>
        <dbReference type="Proteomes" id="UP000234300"/>
    </source>
</evidence>
<feature type="compositionally biased region" description="Acidic residues" evidence="1">
    <location>
        <begin position="25"/>
        <end position="37"/>
    </location>
</feature>
<reference evidence="4" key="2">
    <citation type="submission" date="2016-09" db="EMBL/GenBank/DDBJ databases">
        <title>Complete Genome Sequence of Brevibacterium linens SMQ-1335.</title>
        <authorList>
            <person name="de Melo A.G."/>
            <person name="Labrie S.J."/>
            <person name="Dumaresq J."/>
            <person name="Roberts R.J."/>
            <person name="Tremblay D.M."/>
            <person name="Moineau S."/>
        </authorList>
    </citation>
    <scope>NUCLEOTIDE SEQUENCE [LARGE SCALE GENOMIC DNA]</scope>
    <source>
        <strain evidence="4">SMQ-1335</strain>
    </source>
</reference>
<reference evidence="2" key="1">
    <citation type="submission" date="2016-09" db="EMBL/GenBank/DDBJ databases">
        <title>Complete Genome Sequence of Brevibacterium aurantiacum SMQ-1335.</title>
        <authorList>
            <person name="de Melo A.G."/>
            <person name="Labrie S.J."/>
            <person name="Dumaresq J."/>
            <person name="Roberts R.J."/>
            <person name="Tremblay D.M."/>
            <person name="Moineau S."/>
        </authorList>
    </citation>
    <scope>NUCLEOTIDE SEQUENCE</scope>
    <source>
        <strain evidence="2">SMQ-1335</strain>
    </source>
</reference>
<dbReference type="EMBL" id="FXZI01000007">
    <property type="protein sequence ID" value="SMX92469.1"/>
    <property type="molecule type" value="Genomic_DNA"/>
</dbReference>
<dbReference type="Proteomes" id="UP000094793">
    <property type="component" value="Chromosome"/>
</dbReference>
<proteinExistence type="predicted"/>
<feature type="compositionally biased region" description="Acidic residues" evidence="1">
    <location>
        <begin position="75"/>
        <end position="92"/>
    </location>
</feature>
<dbReference type="OrthoDB" id="4808577at2"/>
<gene>
    <name evidence="3" type="ORF">BAURA86_02209</name>
    <name evidence="2" type="ORF">BLSMQ_0752</name>
</gene>
<feature type="compositionally biased region" description="Acidic residues" evidence="1">
    <location>
        <begin position="45"/>
        <end position="60"/>
    </location>
</feature>
<evidence type="ECO:0000256" key="1">
    <source>
        <dbReference type="SAM" id="MobiDB-lite"/>
    </source>
</evidence>
<feature type="region of interest" description="Disordered" evidence="1">
    <location>
        <begin position="1"/>
        <end position="123"/>
    </location>
</feature>
<dbReference type="Proteomes" id="UP000234300">
    <property type="component" value="Unassembled WGS sequence"/>
</dbReference>
<sequence>MSDNPNDPTQWQDEPEMGAPLMDDPTLDEPTADELDNPELNAAEAEADDVDPELDVEPIDAEPGADGPEGTGIEGADDALLEDSGEGDELDAPDISGEFSTDSATAADLGNRPGDEMLTEDED</sequence>
<name>A0A1D7W0B4_BREAU</name>
<evidence type="ECO:0000313" key="3">
    <source>
        <dbReference type="EMBL" id="SMX92469.1"/>
    </source>
</evidence>
<dbReference type="PATRIC" id="fig|1703.10.peg.772"/>
<evidence type="ECO:0000313" key="2">
    <source>
        <dbReference type="EMBL" id="AOP52466.1"/>
    </source>
</evidence>
<dbReference type="KEGG" id="blin:BLSMQ_0752"/>
<dbReference type="AlphaFoldDB" id="A0A1D7W0B4"/>
<reference evidence="3 5" key="3">
    <citation type="submission" date="2017-03" db="EMBL/GenBank/DDBJ databases">
        <authorList>
            <person name="Afonso C.L."/>
            <person name="Miller P.J."/>
            <person name="Scott M.A."/>
            <person name="Spackman E."/>
            <person name="Goraichik I."/>
            <person name="Dimitrov K.M."/>
            <person name="Suarez D.L."/>
            <person name="Swayne D.E."/>
        </authorList>
    </citation>
    <scope>NUCLEOTIDE SEQUENCE [LARGE SCALE GENOMIC DNA]</scope>
    <source>
        <strain evidence="3">8</strain>
        <strain evidence="5">8(6)</strain>
    </source>
</reference>
<dbReference type="eggNOG" id="ENOG502ZMGU">
    <property type="taxonomic scope" value="Bacteria"/>
</dbReference>
<feature type="compositionally biased region" description="Polar residues" evidence="1">
    <location>
        <begin position="1"/>
        <end position="12"/>
    </location>
</feature>
<protein>
    <submittedName>
        <fullName evidence="2">Uncharacterized protein</fullName>
    </submittedName>
</protein>